<dbReference type="InterPro" id="IPR006059">
    <property type="entry name" value="SBP"/>
</dbReference>
<dbReference type="CDD" id="cd14750">
    <property type="entry name" value="PBP2_TMBP"/>
    <property type="match status" value="1"/>
</dbReference>
<dbReference type="EMBL" id="BAABAB010000005">
    <property type="protein sequence ID" value="GAA3607915.1"/>
    <property type="molecule type" value="Genomic_DNA"/>
</dbReference>
<evidence type="ECO:0000313" key="5">
    <source>
        <dbReference type="EMBL" id="GAA3607915.1"/>
    </source>
</evidence>
<gene>
    <name evidence="5" type="ORF">GCM10022236_07130</name>
</gene>
<keyword evidence="3 4" id="KW-0732">Signal</keyword>
<dbReference type="PANTHER" id="PTHR30061:SF50">
    <property type="entry name" value="MALTOSE_MALTODEXTRIN-BINDING PERIPLASMIC PROTEIN"/>
    <property type="match status" value="1"/>
</dbReference>
<evidence type="ECO:0000256" key="2">
    <source>
        <dbReference type="ARBA" id="ARBA00022448"/>
    </source>
</evidence>
<proteinExistence type="inferred from homology"/>
<keyword evidence="6" id="KW-1185">Reference proteome</keyword>
<evidence type="ECO:0000256" key="1">
    <source>
        <dbReference type="ARBA" id="ARBA00008520"/>
    </source>
</evidence>
<keyword evidence="2" id="KW-0813">Transport</keyword>
<organism evidence="5 6">
    <name type="scientific">Microlunatus ginsengisoli</name>
    <dbReference type="NCBI Taxonomy" id="363863"/>
    <lineage>
        <taxon>Bacteria</taxon>
        <taxon>Bacillati</taxon>
        <taxon>Actinomycetota</taxon>
        <taxon>Actinomycetes</taxon>
        <taxon>Propionibacteriales</taxon>
        <taxon>Propionibacteriaceae</taxon>
        <taxon>Microlunatus</taxon>
    </lineage>
</organism>
<feature type="chain" id="PRO_5046813252" evidence="4">
    <location>
        <begin position="26"/>
        <end position="444"/>
    </location>
</feature>
<dbReference type="PANTHER" id="PTHR30061">
    <property type="entry name" value="MALTOSE-BINDING PERIPLASMIC PROTEIN"/>
    <property type="match status" value="1"/>
</dbReference>
<feature type="signal peptide" evidence="4">
    <location>
        <begin position="1"/>
        <end position="25"/>
    </location>
</feature>
<reference evidence="6" key="1">
    <citation type="journal article" date="2019" name="Int. J. Syst. Evol. Microbiol.">
        <title>The Global Catalogue of Microorganisms (GCM) 10K type strain sequencing project: providing services to taxonomists for standard genome sequencing and annotation.</title>
        <authorList>
            <consortium name="The Broad Institute Genomics Platform"/>
            <consortium name="The Broad Institute Genome Sequencing Center for Infectious Disease"/>
            <person name="Wu L."/>
            <person name="Ma J."/>
        </authorList>
    </citation>
    <scope>NUCLEOTIDE SEQUENCE [LARGE SCALE GENOMIC DNA]</scope>
    <source>
        <strain evidence="6">JCM 16929</strain>
    </source>
</reference>
<dbReference type="RefSeq" id="WP_344801708.1">
    <property type="nucleotide sequence ID" value="NZ_BAABAB010000005.1"/>
</dbReference>
<comment type="similarity">
    <text evidence="1">Belongs to the bacterial solute-binding protein 1 family.</text>
</comment>
<evidence type="ECO:0000313" key="6">
    <source>
        <dbReference type="Proteomes" id="UP001501490"/>
    </source>
</evidence>
<dbReference type="Pfam" id="PF13416">
    <property type="entry name" value="SBP_bac_8"/>
    <property type="match status" value="1"/>
</dbReference>
<sequence length="444" mass="47361">MAFVRKARRGLIAAAALSAVFVAAACGGSGGSPSGGGSASGSAGGADWTKQGDIEYWQGKDTSQSGWLQKTIDAFNAQHPNGKVTVHELPDNADQQRQQMIQNVQIKNPKMAVVSVDVVWTSEFAANSYIVAPPEGSIDTSKWLKAAVDAATYFNKLYAIPSTSDGGLLYYRTDLLKKYGFSAPPTTFDEMKQQCDKIIAGEKDSKLNCFAGQYNKYEGLTVNVAEAINSAGGVIVGDDGKPNVNTPEAQKGLGTLVDWFKDGTIPKGAITWQEEDGRRAFQAGQLVFHRNWGYVYNLANKTDGSSKVAGKFAVAPLPGITVTPGVSSLGGHSFGITSTGENKGTALDFVKYMTTAENQKAQALATSSAPVLESLYNDPDLVKAFPMYPTLLKSIQSAKPRPKVVNYGDVTLAIQDSSYSALQGQIPTDQALQQMQSKLETLIK</sequence>
<name>A0ABP6ZJ65_9ACTN</name>
<accession>A0ABP6ZJ65</accession>
<dbReference type="PROSITE" id="PS51257">
    <property type="entry name" value="PROKAR_LIPOPROTEIN"/>
    <property type="match status" value="1"/>
</dbReference>
<comment type="caution">
    <text evidence="5">The sequence shown here is derived from an EMBL/GenBank/DDBJ whole genome shotgun (WGS) entry which is preliminary data.</text>
</comment>
<dbReference type="Gene3D" id="3.40.190.10">
    <property type="entry name" value="Periplasmic binding protein-like II"/>
    <property type="match status" value="2"/>
</dbReference>
<dbReference type="SUPFAM" id="SSF53850">
    <property type="entry name" value="Periplasmic binding protein-like II"/>
    <property type="match status" value="1"/>
</dbReference>
<evidence type="ECO:0000256" key="3">
    <source>
        <dbReference type="ARBA" id="ARBA00022729"/>
    </source>
</evidence>
<evidence type="ECO:0000256" key="4">
    <source>
        <dbReference type="SAM" id="SignalP"/>
    </source>
</evidence>
<dbReference type="Proteomes" id="UP001501490">
    <property type="component" value="Unassembled WGS sequence"/>
</dbReference>
<protein>
    <submittedName>
        <fullName evidence="5">ABC transporter substrate-binding protein</fullName>
    </submittedName>
</protein>